<proteinExistence type="predicted"/>
<keyword evidence="2" id="KW-1185">Reference proteome</keyword>
<sequence length="263" mass="30510">MNYIFRTLQTSKTFIWNNLTSLKDAVKIFSPTNKNVSNIINKHPFLEPYPAIIPLKTPCIINTKQERGRVIPVRNIHSDNRKVRVPKTPDLIYFPHLTRWLKTKLKFKYLKRVWDPTFSEGAFIYGSTQAVCRITEIINSNKVSELDDLLTSPAKMKLVEDMTNKMTMTQREIIKISPRDVKILVPMSVDLVNNGKTKQCKILMRILALKWFPQNTGYLRLVLVALQSEFLKDYTHGINQDWNISGFDVMECTVLTETPARNH</sequence>
<accession>A0AAW1TVA8</accession>
<dbReference type="PANTHER" id="PTHR13333">
    <property type="entry name" value="M-AAA PROTEASE-INTERACTING PROTEIN 1, MITOCHONDRIAL"/>
    <property type="match status" value="1"/>
</dbReference>
<dbReference type="GO" id="GO:0043022">
    <property type="term" value="F:ribosome binding"/>
    <property type="evidence" value="ECO:0007669"/>
    <property type="project" value="TreeGrafter"/>
</dbReference>
<dbReference type="Proteomes" id="UP001431783">
    <property type="component" value="Unassembled WGS sequence"/>
</dbReference>
<dbReference type="GO" id="GO:0005743">
    <property type="term" value="C:mitochondrial inner membrane"/>
    <property type="evidence" value="ECO:0007669"/>
    <property type="project" value="TreeGrafter"/>
</dbReference>
<comment type="caution">
    <text evidence="1">The sequence shown here is derived from an EMBL/GenBank/DDBJ whole genome shotgun (WGS) entry which is preliminary data.</text>
</comment>
<evidence type="ECO:0000313" key="2">
    <source>
        <dbReference type="Proteomes" id="UP001431783"/>
    </source>
</evidence>
<dbReference type="PANTHER" id="PTHR13333:SF5">
    <property type="entry name" value="M-AAA PROTEASE-INTERACTING PROTEIN 1, MITOCHONDRIAL"/>
    <property type="match status" value="1"/>
</dbReference>
<reference evidence="1 2" key="1">
    <citation type="submission" date="2023-03" db="EMBL/GenBank/DDBJ databases">
        <title>Genome insight into feeding habits of ladybird beetles.</title>
        <authorList>
            <person name="Li H.-S."/>
            <person name="Huang Y.-H."/>
            <person name="Pang H."/>
        </authorList>
    </citation>
    <scope>NUCLEOTIDE SEQUENCE [LARGE SCALE GENOMIC DNA]</scope>
    <source>
        <strain evidence="1">SYSU_2023b</strain>
        <tissue evidence="1">Whole body</tissue>
    </source>
</reference>
<organism evidence="1 2">
    <name type="scientific">Henosepilachna vigintioctopunctata</name>
    <dbReference type="NCBI Taxonomy" id="420089"/>
    <lineage>
        <taxon>Eukaryota</taxon>
        <taxon>Metazoa</taxon>
        <taxon>Ecdysozoa</taxon>
        <taxon>Arthropoda</taxon>
        <taxon>Hexapoda</taxon>
        <taxon>Insecta</taxon>
        <taxon>Pterygota</taxon>
        <taxon>Neoptera</taxon>
        <taxon>Endopterygota</taxon>
        <taxon>Coleoptera</taxon>
        <taxon>Polyphaga</taxon>
        <taxon>Cucujiformia</taxon>
        <taxon>Coccinelloidea</taxon>
        <taxon>Coccinellidae</taxon>
        <taxon>Epilachninae</taxon>
        <taxon>Epilachnini</taxon>
        <taxon>Henosepilachna</taxon>
    </lineage>
</organism>
<gene>
    <name evidence="1" type="ORF">WA026_017802</name>
</gene>
<protein>
    <submittedName>
        <fullName evidence="1">Uncharacterized protein</fullName>
    </submittedName>
</protein>
<dbReference type="GO" id="GO:0032979">
    <property type="term" value="P:protein insertion into mitochondrial inner membrane from matrix"/>
    <property type="evidence" value="ECO:0007669"/>
    <property type="project" value="TreeGrafter"/>
</dbReference>
<evidence type="ECO:0000313" key="1">
    <source>
        <dbReference type="EMBL" id="KAK9872343.1"/>
    </source>
</evidence>
<dbReference type="AlphaFoldDB" id="A0AAW1TVA8"/>
<dbReference type="EMBL" id="JARQZJ010000011">
    <property type="protein sequence ID" value="KAK9872343.1"/>
    <property type="molecule type" value="Genomic_DNA"/>
</dbReference>
<name>A0AAW1TVA8_9CUCU</name>